<sequence length="264" mass="28848">MTQQYSAGADALSALNATNEGGGSGAEFASFKSGTSYKVRVLGTADLIRFYSYGIFKKVNSFVAKDPSVKNARGFAESNFTPWDLASNYYSDLKRKAEDSGQTAKVEEYKAEAGKYRAKERYALGFIDLETGEPIIVDLSKKQAQGVHAVIKKYEKKLSKLAFELSKNGSSTSTVVSLSPVIDMDEDLTDKERKNFAKYADKEFDMALFNGLLFEADEKQQIENLVAAGFDITLIGLSIGGAATQADESDVEIGTVEDAQEFEF</sequence>
<proteinExistence type="predicted"/>
<evidence type="ECO:0000313" key="1">
    <source>
        <dbReference type="EMBL" id="RID88991.1"/>
    </source>
</evidence>
<dbReference type="EMBL" id="QWVT01000001">
    <property type="protein sequence ID" value="RID88991.1"/>
    <property type="molecule type" value="Genomic_DNA"/>
</dbReference>
<accession>A0A398BJ03</accession>
<reference evidence="1 2" key="1">
    <citation type="submission" date="2018-08" db="EMBL/GenBank/DDBJ databases">
        <title>Bacillus jemisoniae sp. nov., Bacillus chryseoplanitiae sp. nov., Bacillus resnikiae sp. nov., and Bacillus frankliniae sp. nov., isolated from Viking spacecraft and associated surfaces.</title>
        <authorList>
            <person name="Seuylemezian A."/>
            <person name="Vaishampayan P."/>
        </authorList>
    </citation>
    <scope>NUCLEOTIDE SEQUENCE [LARGE SCALE GENOMIC DNA]</scope>
    <source>
        <strain evidence="1 2">JJ-247</strain>
    </source>
</reference>
<name>A0A398BJ03_9BACI</name>
<gene>
    <name evidence="1" type="ORF">D1970_00375</name>
</gene>
<dbReference type="OrthoDB" id="2365082at2"/>
<organism evidence="1 2">
    <name type="scientific">Mesobacillus zeae</name>
    <dbReference type="NCBI Taxonomy" id="1917180"/>
    <lineage>
        <taxon>Bacteria</taxon>
        <taxon>Bacillati</taxon>
        <taxon>Bacillota</taxon>
        <taxon>Bacilli</taxon>
        <taxon>Bacillales</taxon>
        <taxon>Bacillaceae</taxon>
        <taxon>Mesobacillus</taxon>
    </lineage>
</organism>
<dbReference type="Proteomes" id="UP000265816">
    <property type="component" value="Unassembled WGS sequence"/>
</dbReference>
<comment type="caution">
    <text evidence="1">The sequence shown here is derived from an EMBL/GenBank/DDBJ whole genome shotgun (WGS) entry which is preliminary data.</text>
</comment>
<dbReference type="AlphaFoldDB" id="A0A398BJ03"/>
<evidence type="ECO:0000313" key="2">
    <source>
        <dbReference type="Proteomes" id="UP000265816"/>
    </source>
</evidence>
<keyword evidence="2" id="KW-1185">Reference proteome</keyword>
<dbReference type="RefSeq" id="WP_119110903.1">
    <property type="nucleotide sequence ID" value="NZ_CBCSEO010000001.1"/>
</dbReference>
<protein>
    <submittedName>
        <fullName evidence="1">Uncharacterized protein</fullName>
    </submittedName>
</protein>